<evidence type="ECO:0000313" key="1">
    <source>
        <dbReference type="EMBL" id="STO56177.1"/>
    </source>
</evidence>
<protein>
    <submittedName>
        <fullName evidence="1">Uncharacterized protein</fullName>
    </submittedName>
</protein>
<dbReference type="Pfam" id="PF14350">
    <property type="entry name" value="Beta_protein"/>
    <property type="match status" value="1"/>
</dbReference>
<name>A0A377HJ67_GRIHO</name>
<proteinExistence type="predicted"/>
<dbReference type="Proteomes" id="UP000254512">
    <property type="component" value="Unassembled WGS sequence"/>
</dbReference>
<evidence type="ECO:0000313" key="2">
    <source>
        <dbReference type="Proteomes" id="UP000254512"/>
    </source>
</evidence>
<dbReference type="InterPro" id="IPR025683">
    <property type="entry name" value="Protein_beta"/>
</dbReference>
<sequence length="258" mass="29234">MSIYFPLLRVQRGECDAIKELSPGVRENVYPTWELTQIPQRSVRDGGGDKITLEEHLKNTFEKLMLTTLNGQALAVDVSLYDTVFESDAGDLVHTITYLNNLCTRHNIQLEPVVTDTSSDDLIQAIVDCKCKSVCIRVNADDREYKAIKSENNRLYKALGLEQAQIRLIFDLKGVNEKNFSKRQSSIVSLLQNMTSLEGWKNTSIASSSYRDSMSGAEKHKVLREPLLEVQLWKNLLRIPDHAEHSFRPNVNTYSGST</sequence>
<gene>
    <name evidence="1" type="ORF">NCTC11645_00492</name>
</gene>
<dbReference type="EMBL" id="UGHD01000002">
    <property type="protein sequence ID" value="STO56177.1"/>
    <property type="molecule type" value="Genomic_DNA"/>
</dbReference>
<dbReference type="AlphaFoldDB" id="A0A377HJ67"/>
<organism evidence="1 2">
    <name type="scientific">Grimontia hollisae</name>
    <name type="common">Vibrio hollisae</name>
    <dbReference type="NCBI Taxonomy" id="673"/>
    <lineage>
        <taxon>Bacteria</taxon>
        <taxon>Pseudomonadati</taxon>
        <taxon>Pseudomonadota</taxon>
        <taxon>Gammaproteobacteria</taxon>
        <taxon>Vibrionales</taxon>
        <taxon>Vibrionaceae</taxon>
        <taxon>Grimontia</taxon>
    </lineage>
</organism>
<dbReference type="RefSeq" id="WP_115659355.1">
    <property type="nucleotide sequence ID" value="NZ_UGHD01000002.1"/>
</dbReference>
<reference evidence="1 2" key="1">
    <citation type="submission" date="2018-06" db="EMBL/GenBank/DDBJ databases">
        <authorList>
            <consortium name="Pathogen Informatics"/>
            <person name="Doyle S."/>
        </authorList>
    </citation>
    <scope>NUCLEOTIDE SEQUENCE [LARGE SCALE GENOMIC DNA]</scope>
    <source>
        <strain evidence="1 2">NCTC11645</strain>
    </source>
</reference>
<accession>A0A377HJ67</accession>